<dbReference type="Proteomes" id="UP000054166">
    <property type="component" value="Unassembled WGS sequence"/>
</dbReference>
<dbReference type="PANTHER" id="PTHR46579:SF2">
    <property type="entry name" value="C2H2-TYPE DOMAIN-CONTAINING PROTEIN"/>
    <property type="match status" value="1"/>
</dbReference>
<dbReference type="OrthoDB" id="3269001at2759"/>
<reference evidence="1 2" key="1">
    <citation type="submission" date="2014-04" db="EMBL/GenBank/DDBJ databases">
        <authorList>
            <consortium name="DOE Joint Genome Institute"/>
            <person name="Kuo A."/>
            <person name="Tarkka M."/>
            <person name="Buscot F."/>
            <person name="Kohler A."/>
            <person name="Nagy L.G."/>
            <person name="Floudas D."/>
            <person name="Copeland A."/>
            <person name="Barry K.W."/>
            <person name="Cichocki N."/>
            <person name="Veneault-Fourrey C."/>
            <person name="LaButti K."/>
            <person name="Lindquist E.A."/>
            <person name="Lipzen A."/>
            <person name="Lundell T."/>
            <person name="Morin E."/>
            <person name="Murat C."/>
            <person name="Sun H."/>
            <person name="Tunlid A."/>
            <person name="Henrissat B."/>
            <person name="Grigoriev I.V."/>
            <person name="Hibbett D.S."/>
            <person name="Martin F."/>
            <person name="Nordberg H.P."/>
            <person name="Cantor M.N."/>
            <person name="Hua S.X."/>
        </authorList>
    </citation>
    <scope>NUCLEOTIDE SEQUENCE [LARGE SCALE GENOMIC DNA]</scope>
    <source>
        <strain evidence="1 2">F 1598</strain>
    </source>
</reference>
<dbReference type="EMBL" id="KN833556">
    <property type="protein sequence ID" value="KIM71040.1"/>
    <property type="molecule type" value="Genomic_DNA"/>
</dbReference>
<evidence type="ECO:0000313" key="1">
    <source>
        <dbReference type="EMBL" id="KIM71040.1"/>
    </source>
</evidence>
<dbReference type="HOGENOM" id="CLU_078867_1_0_1"/>
<dbReference type="PANTHER" id="PTHR46579">
    <property type="entry name" value="F5/8 TYPE C DOMAIN-CONTAINING PROTEIN-RELATED"/>
    <property type="match status" value="1"/>
</dbReference>
<feature type="non-terminal residue" evidence="1">
    <location>
        <position position="203"/>
    </location>
</feature>
<proteinExistence type="predicted"/>
<name>A0A0C3EED7_PILCF</name>
<reference evidence="2" key="2">
    <citation type="submission" date="2015-01" db="EMBL/GenBank/DDBJ databases">
        <title>Evolutionary Origins and Diversification of the Mycorrhizal Mutualists.</title>
        <authorList>
            <consortium name="DOE Joint Genome Institute"/>
            <consortium name="Mycorrhizal Genomics Consortium"/>
            <person name="Kohler A."/>
            <person name="Kuo A."/>
            <person name="Nagy L.G."/>
            <person name="Floudas D."/>
            <person name="Copeland A."/>
            <person name="Barry K.W."/>
            <person name="Cichocki N."/>
            <person name="Veneault-Fourrey C."/>
            <person name="LaButti K."/>
            <person name="Lindquist E.A."/>
            <person name="Lipzen A."/>
            <person name="Lundell T."/>
            <person name="Morin E."/>
            <person name="Murat C."/>
            <person name="Riley R."/>
            <person name="Ohm R."/>
            <person name="Sun H."/>
            <person name="Tunlid A."/>
            <person name="Henrissat B."/>
            <person name="Grigoriev I.V."/>
            <person name="Hibbett D.S."/>
            <person name="Martin F."/>
        </authorList>
    </citation>
    <scope>NUCLEOTIDE SEQUENCE [LARGE SCALE GENOMIC DNA]</scope>
    <source>
        <strain evidence="2">F 1598</strain>
    </source>
</reference>
<gene>
    <name evidence="1" type="ORF">PILCRDRAFT_27332</name>
</gene>
<dbReference type="STRING" id="765440.A0A0C3EED7"/>
<protein>
    <submittedName>
        <fullName evidence="1">Uncharacterized protein</fullName>
    </submittedName>
</protein>
<accession>A0A0C3EED7</accession>
<dbReference type="InParanoid" id="A0A0C3EED7"/>
<keyword evidence="2" id="KW-1185">Reference proteome</keyword>
<feature type="non-terminal residue" evidence="1">
    <location>
        <position position="1"/>
    </location>
</feature>
<dbReference type="AlphaFoldDB" id="A0A0C3EED7"/>
<organism evidence="1 2">
    <name type="scientific">Piloderma croceum (strain F 1598)</name>
    <dbReference type="NCBI Taxonomy" id="765440"/>
    <lineage>
        <taxon>Eukaryota</taxon>
        <taxon>Fungi</taxon>
        <taxon>Dikarya</taxon>
        <taxon>Basidiomycota</taxon>
        <taxon>Agaricomycotina</taxon>
        <taxon>Agaricomycetes</taxon>
        <taxon>Agaricomycetidae</taxon>
        <taxon>Atheliales</taxon>
        <taxon>Atheliaceae</taxon>
        <taxon>Piloderma</taxon>
    </lineage>
</organism>
<evidence type="ECO:0000313" key="2">
    <source>
        <dbReference type="Proteomes" id="UP000054166"/>
    </source>
</evidence>
<sequence>VAMLLLNLPPSLRFQQENIYIATVMPKEPSGDGVNRYLEPIIGMLENNYRHGSHFTSTYDNPRKGRSTRSMIALEVFDLQGAKRVLGHCSVRSNHNFCSFCTTSKADIGNFDWEQWEPRKLEDLRAAAEQWRDATSATARKEIYQKYGVRWSALWGLSYFDPTRSVIVDGMHNLFEGLVEFHCRDILGIDNPDPEHEPEKAAD</sequence>